<protein>
    <recommendedName>
        <fullName evidence="3">Extracellular solute-binding protein</fullName>
    </recommendedName>
</protein>
<accession>A0A381UPM3</accession>
<reference evidence="2" key="1">
    <citation type="submission" date="2018-05" db="EMBL/GenBank/DDBJ databases">
        <authorList>
            <person name="Lanie J.A."/>
            <person name="Ng W.-L."/>
            <person name="Kazmierczak K.M."/>
            <person name="Andrzejewski T.M."/>
            <person name="Davidsen T.M."/>
            <person name="Wayne K.J."/>
            <person name="Tettelin H."/>
            <person name="Glass J.I."/>
            <person name="Rusch D."/>
            <person name="Podicherti R."/>
            <person name="Tsui H.-C.T."/>
            <person name="Winkler M.E."/>
        </authorList>
    </citation>
    <scope>NUCLEOTIDE SEQUENCE</scope>
</reference>
<evidence type="ECO:0008006" key="3">
    <source>
        <dbReference type="Google" id="ProtNLM"/>
    </source>
</evidence>
<organism evidence="2">
    <name type="scientific">marine metagenome</name>
    <dbReference type="NCBI Taxonomy" id="408172"/>
    <lineage>
        <taxon>unclassified sequences</taxon>
        <taxon>metagenomes</taxon>
        <taxon>ecological metagenomes</taxon>
    </lineage>
</organism>
<dbReference type="PANTHER" id="PTHR30006:SF24">
    <property type="entry name" value="SLL0237 PROTEIN"/>
    <property type="match status" value="1"/>
</dbReference>
<sequence>VLPKLSSFVGFIFCSVLVLQFSLGAEDKLVIMSPHWEGIEREFDRNFKAWYKSKTGHDVQLDWIDQGGSSADFRFIEAEFKRVPEGIGIDLFFGGGTDNYIKLAEMGLLRSFKLPEEELNRIPKEIYGIPVYDSQYRWYGAALSSFGIMHNEFLRQRLKLPEVKTWQDLTQPGLLGKIGAADPRESGSAHMIYEIILQGYGWQKGFALITQLGANVRSFSAGSNAIPKDVVKGQVIYGMAIDFYAYAQIAVAGKEKIKFVIPPDAAVVSPDSIAILVGAENLEVAKEFVAFTLSDAAQKLWVLPNGDPEGPKWPGGLNRASVIPALYDKLGERCVVPNPFTRNLTPIQYDAEKGGIRWDIVSDLIGTLVIENHKNLVRAWKAINKTEDLQKRAAAIQILGEVPITEDEAMRLSETEWKKSDFRNRKLKEWGQFSREKFRRAQKTVK</sequence>
<feature type="non-terminal residue" evidence="2">
    <location>
        <position position="1"/>
    </location>
</feature>
<gene>
    <name evidence="2" type="ORF">METZ01_LOCUS82953</name>
</gene>
<dbReference type="Pfam" id="PF13343">
    <property type="entry name" value="SBP_bac_6"/>
    <property type="match status" value="1"/>
</dbReference>
<keyword evidence="1" id="KW-0732">Signal</keyword>
<evidence type="ECO:0000256" key="1">
    <source>
        <dbReference type="ARBA" id="ARBA00022729"/>
    </source>
</evidence>
<name>A0A381UPM3_9ZZZZ</name>
<evidence type="ECO:0000313" key="2">
    <source>
        <dbReference type="EMBL" id="SVA30099.1"/>
    </source>
</evidence>
<dbReference type="PANTHER" id="PTHR30006">
    <property type="entry name" value="THIAMINE-BINDING PERIPLASMIC PROTEIN-RELATED"/>
    <property type="match status" value="1"/>
</dbReference>
<proteinExistence type="predicted"/>
<dbReference type="SUPFAM" id="SSF53850">
    <property type="entry name" value="Periplasmic binding protein-like II"/>
    <property type="match status" value="1"/>
</dbReference>
<dbReference type="EMBL" id="UINC01006867">
    <property type="protein sequence ID" value="SVA30099.1"/>
    <property type="molecule type" value="Genomic_DNA"/>
</dbReference>
<dbReference type="AlphaFoldDB" id="A0A381UPM3"/>
<dbReference type="Gene3D" id="3.40.190.10">
    <property type="entry name" value="Periplasmic binding protein-like II"/>
    <property type="match status" value="2"/>
</dbReference>